<accession>A0A8H5D8H6</accession>
<evidence type="ECO:0000313" key="3">
    <source>
        <dbReference type="Proteomes" id="UP000559027"/>
    </source>
</evidence>
<feature type="region of interest" description="Disordered" evidence="1">
    <location>
        <begin position="171"/>
        <end position="209"/>
    </location>
</feature>
<organism evidence="2 3">
    <name type="scientific">Leucocoprinus leucothites</name>
    <dbReference type="NCBI Taxonomy" id="201217"/>
    <lineage>
        <taxon>Eukaryota</taxon>
        <taxon>Fungi</taxon>
        <taxon>Dikarya</taxon>
        <taxon>Basidiomycota</taxon>
        <taxon>Agaricomycotina</taxon>
        <taxon>Agaricomycetes</taxon>
        <taxon>Agaricomycetidae</taxon>
        <taxon>Agaricales</taxon>
        <taxon>Agaricineae</taxon>
        <taxon>Agaricaceae</taxon>
        <taxon>Leucocoprinus</taxon>
    </lineage>
</organism>
<protein>
    <submittedName>
        <fullName evidence="2">Uncharacterized protein</fullName>
    </submittedName>
</protein>
<dbReference type="Proteomes" id="UP000559027">
    <property type="component" value="Unassembled WGS sequence"/>
</dbReference>
<reference evidence="2 3" key="1">
    <citation type="journal article" date="2020" name="ISME J.">
        <title>Uncovering the hidden diversity of litter-decomposition mechanisms in mushroom-forming fungi.</title>
        <authorList>
            <person name="Floudas D."/>
            <person name="Bentzer J."/>
            <person name="Ahren D."/>
            <person name="Johansson T."/>
            <person name="Persson P."/>
            <person name="Tunlid A."/>
        </authorList>
    </citation>
    <scope>NUCLEOTIDE SEQUENCE [LARGE SCALE GENOMIC DNA]</scope>
    <source>
        <strain evidence="2 3">CBS 146.42</strain>
    </source>
</reference>
<feature type="compositionally biased region" description="Low complexity" evidence="1">
    <location>
        <begin position="182"/>
        <end position="195"/>
    </location>
</feature>
<sequence>MTSLGLVFDPPDLDYGHISNVILRNVQASLTPRIQSGRGDAMLVPKFLEQVYRDQVPWLRYTLEVRGSYPGKVPLSVSAIIYPKGSKSREMLLWKTNLVRNVLDWAAPKIYGTSLESDSKSYNAVIIEDVEYSGISLDRLWPNLSDDQKKAVLEKIADILCVPMQIRPSPEMQQQLPPRALSSSSSSAATASSSTVTLPAGNAATTPVSPTNYAHLRKAYTVLYSGLFQPNGEPDLVAFRKRFTDYPTYELSPHDILRVKNLNTLLQEHMSEFTGGNFLPPHITGRNKESFKGQKERDKFTERKLVLEAILSANQFRLSHKHMIMPLFFVTFEADGTTVKSVVLTQWDKAYFAPLWTACQLPSWLEPLDPELESLAMPEEEMTLWREYLVYHLMMKKERLSRSWLWFVAYTYAELERHFEMILVATWVSNAKTEPWLKRLLAEAKKKHTTAYKKGSDPGPFVPFSGSIKTMEVNFAEMMGKWMPYARAFVVEEGLLTLPISLTQ</sequence>
<name>A0A8H5D8H6_9AGAR</name>
<gene>
    <name evidence="2" type="ORF">D9756_003952</name>
</gene>
<keyword evidence="3" id="KW-1185">Reference proteome</keyword>
<dbReference type="AlphaFoldDB" id="A0A8H5D8H6"/>
<dbReference type="EMBL" id="JAACJO010000007">
    <property type="protein sequence ID" value="KAF5355622.1"/>
    <property type="molecule type" value="Genomic_DNA"/>
</dbReference>
<comment type="caution">
    <text evidence="2">The sequence shown here is derived from an EMBL/GenBank/DDBJ whole genome shotgun (WGS) entry which is preliminary data.</text>
</comment>
<proteinExistence type="predicted"/>
<evidence type="ECO:0000313" key="2">
    <source>
        <dbReference type="EMBL" id="KAF5355622.1"/>
    </source>
</evidence>
<evidence type="ECO:0000256" key="1">
    <source>
        <dbReference type="SAM" id="MobiDB-lite"/>
    </source>
</evidence>
<dbReference type="OrthoDB" id="2960895at2759"/>